<dbReference type="AlphaFoldDB" id="A0A8T0FRP2"/>
<accession>A0A8T0FRP2</accession>
<proteinExistence type="predicted"/>
<keyword evidence="2" id="KW-1185">Reference proteome</keyword>
<reference evidence="1" key="2">
    <citation type="submission" date="2020-06" db="EMBL/GenBank/DDBJ databases">
        <authorList>
            <person name="Sheffer M."/>
        </authorList>
    </citation>
    <scope>NUCLEOTIDE SEQUENCE</scope>
</reference>
<organism evidence="1 2">
    <name type="scientific">Argiope bruennichi</name>
    <name type="common">Wasp spider</name>
    <name type="synonym">Aranea bruennichi</name>
    <dbReference type="NCBI Taxonomy" id="94029"/>
    <lineage>
        <taxon>Eukaryota</taxon>
        <taxon>Metazoa</taxon>
        <taxon>Ecdysozoa</taxon>
        <taxon>Arthropoda</taxon>
        <taxon>Chelicerata</taxon>
        <taxon>Arachnida</taxon>
        <taxon>Araneae</taxon>
        <taxon>Araneomorphae</taxon>
        <taxon>Entelegynae</taxon>
        <taxon>Araneoidea</taxon>
        <taxon>Araneidae</taxon>
        <taxon>Argiope</taxon>
    </lineage>
</organism>
<evidence type="ECO:0000313" key="2">
    <source>
        <dbReference type="Proteomes" id="UP000807504"/>
    </source>
</evidence>
<dbReference type="Proteomes" id="UP000807504">
    <property type="component" value="Unassembled WGS sequence"/>
</dbReference>
<sequence>MLAGGQTSCKRLTFERDDVRTRWQWSGGEQWDEGQHSTSIKGFHLASTGGKDSSPIGSSAVLFGSQRLVVKRSEYFCLVLD</sequence>
<name>A0A8T0FRP2_ARGBR</name>
<dbReference type="EMBL" id="JABXBU010000002">
    <property type="protein sequence ID" value="KAF8793827.1"/>
    <property type="molecule type" value="Genomic_DNA"/>
</dbReference>
<evidence type="ECO:0000313" key="1">
    <source>
        <dbReference type="EMBL" id="KAF8793827.1"/>
    </source>
</evidence>
<reference evidence="1" key="1">
    <citation type="journal article" date="2020" name="bioRxiv">
        <title>Chromosome-level reference genome of the European wasp spider Argiope bruennichi: a resource for studies on range expansion and evolutionary adaptation.</title>
        <authorList>
            <person name="Sheffer M.M."/>
            <person name="Hoppe A."/>
            <person name="Krehenwinkel H."/>
            <person name="Uhl G."/>
            <person name="Kuss A.W."/>
            <person name="Jensen L."/>
            <person name="Jensen C."/>
            <person name="Gillespie R.G."/>
            <person name="Hoff K.J."/>
            <person name="Prost S."/>
        </authorList>
    </citation>
    <scope>NUCLEOTIDE SEQUENCE</scope>
</reference>
<comment type="caution">
    <text evidence="1">The sequence shown here is derived from an EMBL/GenBank/DDBJ whole genome shotgun (WGS) entry which is preliminary data.</text>
</comment>
<gene>
    <name evidence="1" type="ORF">HNY73_001865</name>
</gene>
<protein>
    <submittedName>
        <fullName evidence="1">Uncharacterized protein</fullName>
    </submittedName>
</protein>